<dbReference type="FunFam" id="1.20.1730.10:FF:000070">
    <property type="entry name" value="Uncharacterized protein"/>
    <property type="match status" value="1"/>
</dbReference>
<sequence length="644" mass="70682">RRTSNWGEMANSSVDVGTRVMISNLADVTVILGYFVVVIGVGIWSMFRTNRGTVGGYFLAGQTMSWWPVGASLFASNIGSGHFVGLAGTGAASGIAVGGFEWNALFVVLLLGWLFVPVYLTAGVITMPQYLKKRFGGTRISLYLSVISLFLYIFTKISVDMFSGAVFIQQALGWNIYIAVIALLSITALYTVTGGLAALMYTDTVQTFVIIAGAFVLMGFSFYEVGGYSALLEKYSLALPSPHMRLSPDPQRFNISPVCYTPREDAFHLLRDPVSGDLPWPGVLFGIAVVGGWYWCTDQVSPTLQVSVGGGGFKLVITEQVQHNEVGCVVPERCKEVCGAEVGCSNIAYPKLVVSVMPDGLRGLMLAVMLAALMSSLASIFNSSSTLFTMDIWTRIRAILQVWVLCIVAISICWIPVVQVAQSGQLFDYIQSVTSYLAPPIAAVFFLAIFVKRVNEPGAFWGLMGGLLMGLCRMGPEFYFGSDSCLFPSNCPELICGVHYLYFAVLLFFCTGALVLLVSCCTPPIDDKHLHRLVFSLRYSKEERADLDWEEDERGRKAHREMEDKHKDTCAENRTGNGTKSGLIRLIDWFCGLSGSQSSESTEEVAERPKQLPDISEDLVWKHFVNANALIMMAVAVYFWGFYA</sequence>
<feature type="transmembrane region" description="Helical" evidence="7">
    <location>
        <begin position="171"/>
        <end position="193"/>
    </location>
</feature>
<evidence type="ECO:0000256" key="4">
    <source>
        <dbReference type="ARBA" id="ARBA00022989"/>
    </source>
</evidence>
<dbReference type="GO" id="GO:0005412">
    <property type="term" value="F:D-glucose:sodium symporter activity"/>
    <property type="evidence" value="ECO:0007669"/>
    <property type="project" value="TreeGrafter"/>
</dbReference>
<gene>
    <name evidence="8" type="primary">SLC5A2</name>
</gene>
<reference evidence="8" key="3">
    <citation type="submission" date="2020-05" db="EMBL/GenBank/DDBJ databases">
        <title>Electrophorus electricus (electric eel) genome, fEleEle1, primary haplotype.</title>
        <authorList>
            <person name="Myers G."/>
            <person name="Meyer A."/>
            <person name="Fedrigo O."/>
            <person name="Formenti G."/>
            <person name="Rhie A."/>
            <person name="Tracey A."/>
            <person name="Sims Y."/>
            <person name="Jarvis E.D."/>
        </authorList>
    </citation>
    <scope>NUCLEOTIDE SEQUENCE [LARGE SCALE GENOMIC DNA]</scope>
</reference>
<feature type="transmembrane region" description="Helical" evidence="7">
    <location>
        <begin position="624"/>
        <end position="643"/>
    </location>
</feature>
<dbReference type="InterPro" id="IPR038377">
    <property type="entry name" value="Na/Glc_symporter_sf"/>
</dbReference>
<feature type="transmembrane region" description="Helical" evidence="7">
    <location>
        <begin position="458"/>
        <end position="480"/>
    </location>
</feature>
<evidence type="ECO:0000256" key="1">
    <source>
        <dbReference type="ARBA" id="ARBA00004141"/>
    </source>
</evidence>
<dbReference type="PANTHER" id="PTHR11819:SF145">
    <property type="entry name" value="SODIUM_GLUCOSE COTRANSPORTER 2"/>
    <property type="match status" value="1"/>
</dbReference>
<reference evidence="8" key="4">
    <citation type="submission" date="2025-08" db="UniProtKB">
        <authorList>
            <consortium name="Ensembl"/>
        </authorList>
    </citation>
    <scope>IDENTIFICATION</scope>
</reference>
<evidence type="ECO:0000313" key="9">
    <source>
        <dbReference type="Proteomes" id="UP000314983"/>
    </source>
</evidence>
<keyword evidence="4 7" id="KW-1133">Transmembrane helix</keyword>
<evidence type="ECO:0000256" key="2">
    <source>
        <dbReference type="ARBA" id="ARBA00006434"/>
    </source>
</evidence>
<evidence type="ECO:0008006" key="10">
    <source>
        <dbReference type="Google" id="ProtNLM"/>
    </source>
</evidence>
<keyword evidence="3 7" id="KW-0812">Transmembrane</keyword>
<proteinExistence type="inferred from homology"/>
<feature type="transmembrane region" description="Helical" evidence="7">
    <location>
        <begin position="433"/>
        <end position="451"/>
    </location>
</feature>
<reference evidence="9" key="1">
    <citation type="journal article" date="2014" name="Science">
        <title>Nonhuman genetics. Genomic basis for the convergent evolution of electric organs.</title>
        <authorList>
            <person name="Gallant J.R."/>
            <person name="Traeger L.L."/>
            <person name="Volkening J.D."/>
            <person name="Moffett H."/>
            <person name="Chen P.H."/>
            <person name="Novina C.D."/>
            <person name="Phillips G.N.Jr."/>
            <person name="Anand R."/>
            <person name="Wells G.B."/>
            <person name="Pinch M."/>
            <person name="Guth R."/>
            <person name="Unguez G.A."/>
            <person name="Albert J.S."/>
            <person name="Zakon H.H."/>
            <person name="Samanta M.P."/>
            <person name="Sussman M.R."/>
        </authorList>
    </citation>
    <scope>NUCLEOTIDE SEQUENCE [LARGE SCALE GENOMIC DNA]</scope>
</reference>
<feature type="transmembrane region" description="Helical" evidence="7">
    <location>
        <begin position="140"/>
        <end position="159"/>
    </location>
</feature>
<reference evidence="9" key="2">
    <citation type="journal article" date="2017" name="Sci. Adv.">
        <title>A tail of two voltages: Proteomic comparison of the three electric organs of the electric eel.</title>
        <authorList>
            <person name="Traeger L.L."/>
            <person name="Sabat G."/>
            <person name="Barrett-Wilt G.A."/>
            <person name="Wells G.B."/>
            <person name="Sussman M.R."/>
        </authorList>
    </citation>
    <scope>NUCLEOTIDE SEQUENCE [LARGE SCALE GENOMIC DNA]</scope>
</reference>
<dbReference type="GeneTree" id="ENSGT00940000160533"/>
<feature type="transmembrane region" description="Helical" evidence="7">
    <location>
        <begin position="278"/>
        <end position="295"/>
    </location>
</feature>
<dbReference type="Gene3D" id="1.20.1730.10">
    <property type="entry name" value="Sodium/glucose cotransporter"/>
    <property type="match status" value="2"/>
</dbReference>
<dbReference type="PROSITE" id="PS50283">
    <property type="entry name" value="NA_SOLUT_SYMP_3"/>
    <property type="match status" value="1"/>
</dbReference>
<dbReference type="PROSITE" id="PS00456">
    <property type="entry name" value="NA_SOLUT_SYMP_1"/>
    <property type="match status" value="1"/>
</dbReference>
<dbReference type="Proteomes" id="UP000314983">
    <property type="component" value="Chromosome 15"/>
</dbReference>
<organism evidence="8 9">
    <name type="scientific">Electrophorus electricus</name>
    <name type="common">Electric eel</name>
    <name type="synonym">Gymnotus electricus</name>
    <dbReference type="NCBI Taxonomy" id="8005"/>
    <lineage>
        <taxon>Eukaryota</taxon>
        <taxon>Metazoa</taxon>
        <taxon>Chordata</taxon>
        <taxon>Craniata</taxon>
        <taxon>Vertebrata</taxon>
        <taxon>Euteleostomi</taxon>
        <taxon>Actinopterygii</taxon>
        <taxon>Neopterygii</taxon>
        <taxon>Teleostei</taxon>
        <taxon>Ostariophysi</taxon>
        <taxon>Gymnotiformes</taxon>
        <taxon>Gymnotoidei</taxon>
        <taxon>Gymnotidae</taxon>
        <taxon>Electrophorus</taxon>
    </lineage>
</organism>
<dbReference type="Ensembl" id="ENSEEET00000038787.2">
    <property type="protein sequence ID" value="ENSEEEP00000038344.2"/>
    <property type="gene ID" value="ENSEEEG00000017561.2"/>
</dbReference>
<dbReference type="InterPro" id="IPR001734">
    <property type="entry name" value="Na/solute_symporter"/>
</dbReference>
<comment type="subcellular location">
    <subcellularLocation>
        <location evidence="1">Membrane</location>
        <topology evidence="1">Multi-pass membrane protein</topology>
    </subcellularLocation>
</comment>
<evidence type="ECO:0000256" key="7">
    <source>
        <dbReference type="SAM" id="Phobius"/>
    </source>
</evidence>
<feature type="transmembrane region" description="Helical" evidence="7">
    <location>
        <begin position="402"/>
        <end position="421"/>
    </location>
</feature>
<name>A0A4W4GJI2_ELEEL</name>
<comment type="similarity">
    <text evidence="2 6">Belongs to the sodium:solute symporter (SSF) (TC 2.A.21) family.</text>
</comment>
<dbReference type="InterPro" id="IPR018212">
    <property type="entry name" value="Na/solute_symporter_CS"/>
</dbReference>
<protein>
    <recommendedName>
        <fullName evidence="10">Solute carrier family 5 member 2</fullName>
    </recommendedName>
</protein>
<keyword evidence="5 7" id="KW-0472">Membrane</keyword>
<evidence type="ECO:0000256" key="6">
    <source>
        <dbReference type="RuleBase" id="RU362091"/>
    </source>
</evidence>
<feature type="transmembrane region" description="Helical" evidence="7">
    <location>
        <begin position="21"/>
        <end position="46"/>
    </location>
</feature>
<feature type="transmembrane region" description="Helical" evidence="7">
    <location>
        <begin position="205"/>
        <end position="225"/>
    </location>
</feature>
<feature type="transmembrane region" description="Helical" evidence="7">
    <location>
        <begin position="100"/>
        <end position="120"/>
    </location>
</feature>
<accession>A0A4W4GJI2</accession>
<keyword evidence="9" id="KW-1185">Reference proteome</keyword>
<reference evidence="8" key="5">
    <citation type="submission" date="2025-09" db="UniProtKB">
        <authorList>
            <consortium name="Ensembl"/>
        </authorList>
    </citation>
    <scope>IDENTIFICATION</scope>
</reference>
<dbReference type="PANTHER" id="PTHR11819">
    <property type="entry name" value="SOLUTE CARRIER FAMILY 5"/>
    <property type="match status" value="1"/>
</dbReference>
<evidence type="ECO:0000313" key="8">
    <source>
        <dbReference type="Ensembl" id="ENSEEEP00000038344.2"/>
    </source>
</evidence>
<dbReference type="Pfam" id="PF00474">
    <property type="entry name" value="SSF"/>
    <property type="match status" value="1"/>
</dbReference>
<dbReference type="GO" id="GO:0005886">
    <property type="term" value="C:plasma membrane"/>
    <property type="evidence" value="ECO:0007669"/>
    <property type="project" value="TreeGrafter"/>
</dbReference>
<evidence type="ECO:0000256" key="3">
    <source>
        <dbReference type="ARBA" id="ARBA00022692"/>
    </source>
</evidence>
<feature type="transmembrane region" description="Helical" evidence="7">
    <location>
        <begin position="500"/>
        <end position="522"/>
    </location>
</feature>
<dbReference type="AlphaFoldDB" id="A0A4W4GJI2"/>
<feature type="transmembrane region" description="Helical" evidence="7">
    <location>
        <begin position="361"/>
        <end position="381"/>
    </location>
</feature>
<evidence type="ECO:0000256" key="5">
    <source>
        <dbReference type="ARBA" id="ARBA00023136"/>
    </source>
</evidence>
<dbReference type="PROSITE" id="PS00457">
    <property type="entry name" value="NA_SOLUT_SYMP_2"/>
    <property type="match status" value="1"/>
</dbReference>
<dbReference type="NCBIfam" id="TIGR00813">
    <property type="entry name" value="sss"/>
    <property type="match status" value="1"/>
</dbReference>